<dbReference type="CDD" id="cd19946">
    <property type="entry name" value="GlpA-like_Fer2_BFD-like"/>
    <property type="match status" value="1"/>
</dbReference>
<organism evidence="4">
    <name type="scientific">marine metagenome</name>
    <dbReference type="NCBI Taxonomy" id="408172"/>
    <lineage>
        <taxon>unclassified sequences</taxon>
        <taxon>metagenomes</taxon>
        <taxon>ecological metagenomes</taxon>
    </lineage>
</organism>
<dbReference type="PRINTS" id="PR00469">
    <property type="entry name" value="PNDRDTASEII"/>
</dbReference>
<dbReference type="Pfam" id="PF07992">
    <property type="entry name" value="Pyr_redox_2"/>
    <property type="match status" value="1"/>
</dbReference>
<evidence type="ECO:0000256" key="1">
    <source>
        <dbReference type="ARBA" id="ARBA00023002"/>
    </source>
</evidence>
<reference evidence="4" key="1">
    <citation type="submission" date="2018-05" db="EMBL/GenBank/DDBJ databases">
        <authorList>
            <person name="Lanie J.A."/>
            <person name="Ng W.-L."/>
            <person name="Kazmierczak K.M."/>
            <person name="Andrzejewski T.M."/>
            <person name="Davidsen T.M."/>
            <person name="Wayne K.J."/>
            <person name="Tettelin H."/>
            <person name="Glass J.I."/>
            <person name="Rusch D."/>
            <person name="Podicherti R."/>
            <person name="Tsui H.-C.T."/>
            <person name="Winkler M.E."/>
        </authorList>
    </citation>
    <scope>NUCLEOTIDE SEQUENCE</scope>
</reference>
<keyword evidence="1" id="KW-0560">Oxidoreductase</keyword>
<dbReference type="AlphaFoldDB" id="A0A381Z0V0"/>
<dbReference type="InterPro" id="IPR036188">
    <property type="entry name" value="FAD/NAD-bd_sf"/>
</dbReference>
<dbReference type="GO" id="GO:0016491">
    <property type="term" value="F:oxidoreductase activity"/>
    <property type="evidence" value="ECO:0007669"/>
    <property type="project" value="UniProtKB-KW"/>
</dbReference>
<name>A0A381Z0V0_9ZZZZ</name>
<feature type="domain" description="FAD/NAD(P)-binding" evidence="2">
    <location>
        <begin position="6"/>
        <end position="313"/>
    </location>
</feature>
<dbReference type="PRINTS" id="PR00368">
    <property type="entry name" value="FADPNR"/>
</dbReference>
<accession>A0A381Z0V0</accession>
<dbReference type="Gene3D" id="3.50.50.60">
    <property type="entry name" value="FAD/NAD(P)-binding domain"/>
    <property type="match status" value="3"/>
</dbReference>
<dbReference type="Pfam" id="PF17806">
    <property type="entry name" value="SO_alpha_A3"/>
    <property type="match status" value="1"/>
</dbReference>
<dbReference type="InterPro" id="IPR051691">
    <property type="entry name" value="Metab_Enz_Cyan_OpOx_G3PDH"/>
</dbReference>
<dbReference type="InterPro" id="IPR023753">
    <property type="entry name" value="FAD/NAD-binding_dom"/>
</dbReference>
<evidence type="ECO:0000313" key="4">
    <source>
        <dbReference type="EMBL" id="SVA82926.1"/>
    </source>
</evidence>
<dbReference type="Gene3D" id="1.10.10.1100">
    <property type="entry name" value="BFD-like [2Fe-2S]-binding domain"/>
    <property type="match status" value="1"/>
</dbReference>
<sequence length="469" mass="51249">MIDQTFDLVIIGAGPAGMAGALEAAKHKLSVLVLDEQPEEGGQIFRSISTTERLRPEIFAMLGNDYQSGKKLLFSFQQAGVKYLSGATVWLVEADKSVYFLQNGIAHQVQAKRLLIATGAQERPVPIPGWTLPGVMGAAAADVLLKSSGAVPSGRVVFAGSGPLMWLAASRFAETEVKILAVLETVNFSNYLQALPYLPQALRASEYLIKGLRIKMQLRKAGIPVLSEVHNLRVEGAKALEKLHFTHRGNSKSLELDTLLLHEGVVPNTMLTRQLGCDHDWHELQSYWYPLLDQWGNTSVKGVAVAGDCGIVAGALTSEASGHLAALESTFQLGKISQKQRDAAAHPFRKEINHHKAVRPFLEHLYRPNPKILVPQDDSTLVCRCEEVTAGFVRQAVKFGALDLNRVKAYTRCGMGQCQGRMCELTAAEIIAEAQEKSPREVGYFRCRPPLKPITLGQLAGLEKKIKAS</sequence>
<evidence type="ECO:0000259" key="3">
    <source>
        <dbReference type="Pfam" id="PF17806"/>
    </source>
</evidence>
<dbReference type="InterPro" id="IPR017224">
    <property type="entry name" value="Opine_Oxase_asu/HCN_bsu"/>
</dbReference>
<dbReference type="SUPFAM" id="SSF51905">
    <property type="entry name" value="FAD/NAD(P)-binding domain"/>
    <property type="match status" value="1"/>
</dbReference>
<evidence type="ECO:0008006" key="5">
    <source>
        <dbReference type="Google" id="ProtNLM"/>
    </source>
</evidence>
<feature type="domain" description="SoxA A3" evidence="3">
    <location>
        <begin position="380"/>
        <end position="461"/>
    </location>
</feature>
<dbReference type="EMBL" id="UINC01019567">
    <property type="protein sequence ID" value="SVA82926.1"/>
    <property type="molecule type" value="Genomic_DNA"/>
</dbReference>
<dbReference type="PIRSF" id="PIRSF037495">
    <property type="entry name" value="Opine_OX_OoxA/HcnB"/>
    <property type="match status" value="1"/>
</dbReference>
<dbReference type="InterPro" id="IPR041854">
    <property type="entry name" value="BFD-like_2Fe2S-bd_dom_sf"/>
</dbReference>
<dbReference type="InterPro" id="IPR041117">
    <property type="entry name" value="SoxA_A3"/>
</dbReference>
<gene>
    <name evidence="4" type="ORF">METZ01_LOCUS135780</name>
</gene>
<dbReference type="PANTHER" id="PTHR42949:SF3">
    <property type="entry name" value="ANAEROBIC GLYCEROL-3-PHOSPHATE DEHYDROGENASE SUBUNIT B"/>
    <property type="match status" value="1"/>
</dbReference>
<dbReference type="PANTHER" id="PTHR42949">
    <property type="entry name" value="ANAEROBIC GLYCEROL-3-PHOSPHATE DEHYDROGENASE SUBUNIT B"/>
    <property type="match status" value="1"/>
</dbReference>
<protein>
    <recommendedName>
        <fullName evidence="5">BFD-like [2Fe-2S]-binding domain-containing protein</fullName>
    </recommendedName>
</protein>
<proteinExistence type="predicted"/>
<evidence type="ECO:0000259" key="2">
    <source>
        <dbReference type="Pfam" id="PF07992"/>
    </source>
</evidence>